<name>A9ED88_9FLAO</name>
<keyword evidence="4" id="KW-0378">Hydrolase</keyword>
<dbReference type="InterPro" id="IPR044925">
    <property type="entry name" value="His-Me_finger_sf"/>
</dbReference>
<dbReference type="InterPro" id="IPR001322">
    <property type="entry name" value="Lamin_tail_dom"/>
</dbReference>
<dbReference type="eggNOG" id="COG3227">
    <property type="taxonomic scope" value="Bacteria"/>
</dbReference>
<dbReference type="Gene3D" id="2.60.120.260">
    <property type="entry name" value="Galactose-binding domain-like"/>
    <property type="match status" value="1"/>
</dbReference>
<dbReference type="InterPro" id="IPR007346">
    <property type="entry name" value="Endonuclease-I"/>
</dbReference>
<sequence>MKKLLLWLFLAVSITAYAQIPSYYNDVNLSQSGTDLKDELATKVISTHTTYLSYTPGVWNALQQSDVNPNNSNEVILIYGHNDNDGNVKTDRTRGKYDNGGSVGDWNREHVFAKSLANPDLGTSGAGADAHNLRPCDFQQNSTRNNRKFGTGTGAAGFINSNGDWYPGDEWKGDVARMIMFMYIRYGNRCSPINVGTGSSVSIDNNMIDLFLQWNADDPVSTFEASRNDVIANIQGNRNPFIDNPAFATQIWGGPQAEDKFGNGGGDSGDGGGGNPGGSTDDLFFSEYIEGSSNNKALEIANFTGSTVNLSSYTIKKQTNGAGSWSSPYSLSGNLSNGNVYVIAHSSASSTIRNQADATTGTAIITFNGNDPVGLFKNNVLIDIIGDFNGGSSNFAQNVTLRRKASITSPNTSYTEAEWDEYATDTSSNLGSHSVNGGGSGSGTTAGSTTVLHEGFFESGLDGWVDGGGDCYRYSGSRSYEGNYSVRIRDNSGTASSMTLNNVNVAAYDEVEVEFYFYAYSMESGEDFWLRYYNGSSWQTVRAYRSGTDFQNNNFYSSKVTLSSANYNFTSNAKFRFQCDASANADEIYIDQVKITGIINASARMNSEPTKSSDITLLSVSPEEDELAVNEDFTIYPNPVVNQLEIKIFAAENASYKIHNLFGQVVKVGNLQNKTLNVSNLKAGMYILQVNDGDEILTKKFMKK</sequence>
<dbReference type="STRING" id="391587.KAOT1_06422"/>
<dbReference type="SUPFAM" id="SSF54060">
    <property type="entry name" value="His-Me finger endonucleases"/>
    <property type="match status" value="1"/>
</dbReference>
<dbReference type="Pfam" id="PF04231">
    <property type="entry name" value="Endonuclease_1"/>
    <property type="match status" value="1"/>
</dbReference>
<protein>
    <submittedName>
        <fullName evidence="8">Extracellular ribonuclease/nuclease fusion protein</fullName>
    </submittedName>
</protein>
<feature type="region of interest" description="Disordered" evidence="5">
    <location>
        <begin position="425"/>
        <end position="445"/>
    </location>
</feature>
<dbReference type="eggNOG" id="COG2356">
    <property type="taxonomic scope" value="Bacteria"/>
</dbReference>
<feature type="region of interest" description="Disordered" evidence="5">
    <location>
        <begin position="254"/>
        <end position="277"/>
    </location>
</feature>
<dbReference type="GO" id="GO:0004518">
    <property type="term" value="F:nuclease activity"/>
    <property type="evidence" value="ECO:0007669"/>
    <property type="project" value="UniProtKB-KW"/>
</dbReference>
<evidence type="ECO:0000259" key="7">
    <source>
        <dbReference type="PROSITE" id="PS51841"/>
    </source>
</evidence>
<dbReference type="PANTHER" id="PTHR33607:SF2">
    <property type="entry name" value="ENDONUCLEASE-1"/>
    <property type="match status" value="1"/>
</dbReference>
<feature type="domain" description="LTD" evidence="7">
    <location>
        <begin position="270"/>
        <end position="412"/>
    </location>
</feature>
<evidence type="ECO:0000256" key="5">
    <source>
        <dbReference type="SAM" id="MobiDB-lite"/>
    </source>
</evidence>
<dbReference type="InterPro" id="IPR026444">
    <property type="entry name" value="Secre_tail"/>
</dbReference>
<evidence type="ECO:0000313" key="9">
    <source>
        <dbReference type="Proteomes" id="UP000002945"/>
    </source>
</evidence>
<proteinExistence type="inferred from homology"/>
<evidence type="ECO:0000256" key="1">
    <source>
        <dbReference type="ARBA" id="ARBA00006429"/>
    </source>
</evidence>
<feature type="chain" id="PRO_5002735360" evidence="6">
    <location>
        <begin position="19"/>
        <end position="704"/>
    </location>
</feature>
<comment type="similarity">
    <text evidence="1">Belongs to the EndA/NucM nuclease family.</text>
</comment>
<gene>
    <name evidence="8" type="ORF">KAOT1_06422</name>
</gene>
<dbReference type="Pfam" id="PF18962">
    <property type="entry name" value="Por_Secre_tail"/>
    <property type="match status" value="1"/>
</dbReference>
<evidence type="ECO:0000256" key="2">
    <source>
        <dbReference type="ARBA" id="ARBA00022722"/>
    </source>
</evidence>
<evidence type="ECO:0000313" key="8">
    <source>
        <dbReference type="EMBL" id="EDP94294.1"/>
    </source>
</evidence>
<dbReference type="AlphaFoldDB" id="A9ED88"/>
<dbReference type="PROSITE" id="PS51841">
    <property type="entry name" value="LTD"/>
    <property type="match status" value="1"/>
</dbReference>
<evidence type="ECO:0000256" key="6">
    <source>
        <dbReference type="SAM" id="SignalP"/>
    </source>
</evidence>
<dbReference type="EMBL" id="ABIB01000021">
    <property type="protein sequence ID" value="EDP94294.1"/>
    <property type="molecule type" value="Genomic_DNA"/>
</dbReference>
<dbReference type="NCBIfam" id="TIGR04183">
    <property type="entry name" value="Por_Secre_tail"/>
    <property type="match status" value="1"/>
</dbReference>
<feature type="signal peptide" evidence="6">
    <location>
        <begin position="1"/>
        <end position="18"/>
    </location>
</feature>
<organism evidence="8 9">
    <name type="scientific">Kordia algicida OT-1</name>
    <dbReference type="NCBI Taxonomy" id="391587"/>
    <lineage>
        <taxon>Bacteria</taxon>
        <taxon>Pseudomonadati</taxon>
        <taxon>Bacteroidota</taxon>
        <taxon>Flavobacteriia</taxon>
        <taxon>Flavobacteriales</taxon>
        <taxon>Flavobacteriaceae</taxon>
        <taxon>Kordia</taxon>
    </lineage>
</organism>
<dbReference type="PANTHER" id="PTHR33607">
    <property type="entry name" value="ENDONUCLEASE-1"/>
    <property type="match status" value="1"/>
</dbReference>
<dbReference type="GO" id="GO:0016787">
    <property type="term" value="F:hydrolase activity"/>
    <property type="evidence" value="ECO:0007669"/>
    <property type="project" value="UniProtKB-KW"/>
</dbReference>
<dbReference type="eggNOG" id="COG4733">
    <property type="taxonomic scope" value="Bacteria"/>
</dbReference>
<dbReference type="Pfam" id="PF00932">
    <property type="entry name" value="LTD"/>
    <property type="match status" value="1"/>
</dbReference>
<keyword evidence="2" id="KW-0540">Nuclease</keyword>
<dbReference type="HOGENOM" id="CLU_019348_2_1_10"/>
<reference evidence="8 9" key="1">
    <citation type="journal article" date="2011" name="J. Bacteriol.">
        <title>Genome sequence of the algicidal bacterium Kordia algicida OT-1.</title>
        <authorList>
            <person name="Lee H.S."/>
            <person name="Kang S.G."/>
            <person name="Kwon K.K."/>
            <person name="Lee J.H."/>
            <person name="Kim S.J."/>
        </authorList>
    </citation>
    <scope>NUCLEOTIDE SEQUENCE [LARGE SCALE GENOMIC DNA]</scope>
    <source>
        <strain evidence="8 9">OT-1</strain>
    </source>
</reference>
<keyword evidence="3 6" id="KW-0732">Signal</keyword>
<comment type="caution">
    <text evidence="8">The sequence shown here is derived from an EMBL/GenBank/DDBJ whole genome shotgun (WGS) entry which is preliminary data.</text>
</comment>
<dbReference type="Proteomes" id="UP000002945">
    <property type="component" value="Unassembled WGS sequence"/>
</dbReference>
<evidence type="ECO:0000256" key="3">
    <source>
        <dbReference type="ARBA" id="ARBA00022729"/>
    </source>
</evidence>
<dbReference type="RefSeq" id="WP_007093853.1">
    <property type="nucleotide sequence ID" value="NZ_CP142125.1"/>
</dbReference>
<dbReference type="OrthoDB" id="5500612at2"/>
<accession>A9ED88</accession>
<keyword evidence="9" id="KW-1185">Reference proteome</keyword>
<evidence type="ECO:0000256" key="4">
    <source>
        <dbReference type="ARBA" id="ARBA00022801"/>
    </source>
</evidence>
<feature type="compositionally biased region" description="Gly residues" evidence="5">
    <location>
        <begin position="262"/>
        <end position="277"/>
    </location>
</feature>